<organism evidence="6 7">
    <name type="scientific">Ferrimicrobium acidiphilum DSM 19497</name>
    <dbReference type="NCBI Taxonomy" id="1121877"/>
    <lineage>
        <taxon>Bacteria</taxon>
        <taxon>Bacillati</taxon>
        <taxon>Actinomycetota</taxon>
        <taxon>Acidimicrobiia</taxon>
        <taxon>Acidimicrobiales</taxon>
        <taxon>Acidimicrobiaceae</taxon>
        <taxon>Ferrimicrobium</taxon>
    </lineage>
</organism>
<feature type="domain" description="Cobalamin biosynthesis precorrin-8X methylmutase CobH/CbiC" evidence="5">
    <location>
        <begin position="6"/>
        <end position="187"/>
    </location>
</feature>
<keyword evidence="7" id="KW-1185">Reference proteome</keyword>
<evidence type="ECO:0000259" key="5">
    <source>
        <dbReference type="Pfam" id="PF02570"/>
    </source>
</evidence>
<evidence type="ECO:0000256" key="1">
    <source>
        <dbReference type="ARBA" id="ARBA00004953"/>
    </source>
</evidence>
<dbReference type="EMBL" id="JXUW01000001">
    <property type="protein sequence ID" value="KJE78027.1"/>
    <property type="molecule type" value="Genomic_DNA"/>
</dbReference>
<keyword evidence="3" id="KW-0169">Cobalamin biosynthesis</keyword>
<dbReference type="InterPro" id="IPR036588">
    <property type="entry name" value="CobH/CbiC_sf"/>
</dbReference>
<sequence>MTTSSIELESFARIQREVSFAHLGRQAAEIAARIIHATGDIELIDDLIINEDAIERIIWGLDHQVPIIVDVRMVGAGVTKLAPLIAIDAVQTPRDPNETRSHNGMAALLDATAGRAPIIVVGSAPTALRAVLEYTGEHPLAVIGMPVGFVDALESKQALAHSGLAHITNSSRRGGSPMAAATLNALLLLSKGEYRLDY</sequence>
<protein>
    <submittedName>
        <fullName evidence="6">Precorrin-8X methylmutase</fullName>
        <ecNumber evidence="6">5.4.99.61</ecNumber>
    </submittedName>
</protein>
<reference evidence="6 7" key="1">
    <citation type="submission" date="2015-01" db="EMBL/GenBank/DDBJ databases">
        <title>Draft genome of the acidophilic iron oxidizer Ferrimicrobium acidiphilum strain T23.</title>
        <authorList>
            <person name="Poehlein A."/>
            <person name="Eisen S."/>
            <person name="Schloemann M."/>
            <person name="Johnson B.D."/>
            <person name="Daniel R."/>
            <person name="Muehling M."/>
        </authorList>
    </citation>
    <scope>NUCLEOTIDE SEQUENCE [LARGE SCALE GENOMIC DNA]</scope>
    <source>
        <strain evidence="6 7">T23</strain>
    </source>
</reference>
<dbReference type="EC" id="5.4.99.61" evidence="6"/>
<dbReference type="PANTHER" id="PTHR43588">
    <property type="entry name" value="COBALT-PRECORRIN-8 METHYLMUTASE"/>
    <property type="match status" value="1"/>
</dbReference>
<dbReference type="InterPro" id="IPR003722">
    <property type="entry name" value="Cbl_synth_CobH/CbiC"/>
</dbReference>
<comment type="similarity">
    <text evidence="2">Belongs to the CobH/CbiC family.</text>
</comment>
<evidence type="ECO:0000256" key="4">
    <source>
        <dbReference type="ARBA" id="ARBA00023235"/>
    </source>
</evidence>
<accession>A0A0D8FYX4</accession>
<dbReference type="AlphaFoldDB" id="A0A0D8FYX4"/>
<dbReference type="RefSeq" id="WP_035388177.1">
    <property type="nucleotide sequence ID" value="NZ_JQKF01000001.1"/>
</dbReference>
<dbReference type="eggNOG" id="COG2082">
    <property type="taxonomic scope" value="Bacteria"/>
</dbReference>
<dbReference type="GO" id="GO:0016993">
    <property type="term" value="F:precorrin-8X methylmutase activity"/>
    <property type="evidence" value="ECO:0007669"/>
    <property type="project" value="UniProtKB-EC"/>
</dbReference>
<proteinExistence type="inferred from homology"/>
<dbReference type="Proteomes" id="UP000032336">
    <property type="component" value="Unassembled WGS sequence"/>
</dbReference>
<evidence type="ECO:0000313" key="6">
    <source>
        <dbReference type="EMBL" id="KJE78027.1"/>
    </source>
</evidence>
<dbReference type="Gene3D" id="3.40.50.10230">
    <property type="entry name" value="Cobalamin biosynthesis CobH/CbiC, precorrin-8X methylmutase"/>
    <property type="match status" value="1"/>
</dbReference>
<gene>
    <name evidence="6" type="primary">cobH</name>
    <name evidence="6" type="ORF">FEAC_00160</name>
</gene>
<dbReference type="GeneID" id="78374090"/>
<dbReference type="GO" id="GO:0009236">
    <property type="term" value="P:cobalamin biosynthetic process"/>
    <property type="evidence" value="ECO:0007669"/>
    <property type="project" value="UniProtKB-UniPathway"/>
</dbReference>
<dbReference type="Pfam" id="PF02570">
    <property type="entry name" value="CbiC"/>
    <property type="match status" value="1"/>
</dbReference>
<dbReference type="UniPathway" id="UPA00148"/>
<dbReference type="SUPFAM" id="SSF63965">
    <property type="entry name" value="Precorrin-8X methylmutase CbiC/CobH"/>
    <property type="match status" value="1"/>
</dbReference>
<comment type="caution">
    <text evidence="6">The sequence shown here is derived from an EMBL/GenBank/DDBJ whole genome shotgun (WGS) entry which is preliminary data.</text>
</comment>
<evidence type="ECO:0000256" key="3">
    <source>
        <dbReference type="ARBA" id="ARBA00022573"/>
    </source>
</evidence>
<keyword evidence="4 6" id="KW-0413">Isomerase</keyword>
<name>A0A0D8FYX4_9ACTN</name>
<dbReference type="PANTHER" id="PTHR43588:SF1">
    <property type="entry name" value="COBALT-PRECORRIN-8 METHYLMUTASE"/>
    <property type="match status" value="1"/>
</dbReference>
<evidence type="ECO:0000256" key="2">
    <source>
        <dbReference type="ARBA" id="ARBA00009774"/>
    </source>
</evidence>
<evidence type="ECO:0000313" key="7">
    <source>
        <dbReference type="Proteomes" id="UP000032336"/>
    </source>
</evidence>
<dbReference type="STRING" id="1121877.FEAC_00160"/>
<comment type="pathway">
    <text evidence="1">Cofactor biosynthesis; adenosylcobalamin biosynthesis.</text>
</comment>